<dbReference type="InterPro" id="IPR013825">
    <property type="entry name" value="Topo_IA_cen_sub2"/>
</dbReference>
<feature type="region of interest" description="Disordered" evidence="11">
    <location>
        <begin position="890"/>
        <end position="939"/>
    </location>
</feature>
<dbReference type="InterPro" id="IPR028612">
    <property type="entry name" value="Topoisom_1_IA"/>
</dbReference>
<gene>
    <name evidence="10 15" type="primary">topA</name>
    <name evidence="14" type="ORF">P4G45_04140</name>
    <name evidence="15" type="ORF">P8936_04105</name>
</gene>
<comment type="function">
    <text evidence="10">Releases the supercoiling and torsional tension of DNA, which is introduced during the DNA replication and transcription, by transiently cleaving and rejoining one strand of the DNA duplex. Introduces a single-strand break via transesterification at a target site in duplex DNA. The scissile phosphodiester is attacked by the catalytic tyrosine of the enzyme, resulting in the formation of a DNA-(5'-phosphotyrosyl)-enzyme intermediate and the expulsion of a 3'-OH DNA strand. The free DNA strand then undergoes passage around the unbroken strand, thus removing DNA supercoils. Finally, in the religation step, the DNA 3'-OH attacks the covalent intermediate to expel the active-site tyrosine and restore the DNA phosphodiester backbone.</text>
</comment>
<feature type="site" description="Interaction with DNA" evidence="10">
    <location>
        <position position="144"/>
    </location>
</feature>
<dbReference type="CDD" id="cd03363">
    <property type="entry name" value="TOPRIM_TopoIA_TopoI"/>
    <property type="match status" value="1"/>
</dbReference>
<dbReference type="SUPFAM" id="SSF56712">
    <property type="entry name" value="Prokaryotic type I DNA topoisomerase"/>
    <property type="match status" value="1"/>
</dbReference>
<dbReference type="AlphaFoldDB" id="A0AAU7D995"/>
<dbReference type="InterPro" id="IPR013826">
    <property type="entry name" value="Topo_IA_cen_sub3"/>
</dbReference>
<dbReference type="Gene3D" id="1.10.460.10">
    <property type="entry name" value="Topoisomerase I, domain 2"/>
    <property type="match status" value="1"/>
</dbReference>
<dbReference type="PROSITE" id="PS00396">
    <property type="entry name" value="TOPO_IA_1"/>
    <property type="match status" value="1"/>
</dbReference>
<keyword evidence="9 10" id="KW-0413">Isomerase</keyword>
<evidence type="ECO:0000259" key="12">
    <source>
        <dbReference type="PROSITE" id="PS50880"/>
    </source>
</evidence>
<dbReference type="InterPro" id="IPR023405">
    <property type="entry name" value="Topo_IA_core_domain"/>
</dbReference>
<organism evidence="15">
    <name type="scientific">Edaphobacter paludis</name>
    <dbReference type="NCBI Taxonomy" id="3035702"/>
    <lineage>
        <taxon>Bacteria</taxon>
        <taxon>Pseudomonadati</taxon>
        <taxon>Acidobacteriota</taxon>
        <taxon>Terriglobia</taxon>
        <taxon>Terriglobales</taxon>
        <taxon>Acidobacteriaceae</taxon>
        <taxon>Edaphobacter</taxon>
    </lineage>
</organism>
<evidence type="ECO:0000256" key="2">
    <source>
        <dbReference type="ARBA" id="ARBA00009446"/>
    </source>
</evidence>
<keyword evidence="5" id="KW-0862">Zinc</keyword>
<feature type="site" description="Interaction with DNA" evidence="10">
    <location>
        <position position="143"/>
    </location>
</feature>
<dbReference type="SUPFAM" id="SSF57783">
    <property type="entry name" value="Zinc beta-ribbon"/>
    <property type="match status" value="3"/>
</dbReference>
<feature type="region of interest" description="Interaction with DNA" evidence="10">
    <location>
        <begin position="167"/>
        <end position="172"/>
    </location>
</feature>
<evidence type="ECO:0000256" key="3">
    <source>
        <dbReference type="ARBA" id="ARBA00022723"/>
    </source>
</evidence>
<dbReference type="RefSeq" id="WP_348268411.1">
    <property type="nucleotide sequence ID" value="NZ_CP121194.1"/>
</dbReference>
<dbReference type="SMART" id="SM00493">
    <property type="entry name" value="TOPRIM"/>
    <property type="match status" value="1"/>
</dbReference>
<dbReference type="EMBL" id="CP121194">
    <property type="protein sequence ID" value="XBH10921.1"/>
    <property type="molecule type" value="Genomic_DNA"/>
</dbReference>
<proteinExistence type="inferred from homology"/>
<dbReference type="HAMAP" id="MF_00952">
    <property type="entry name" value="Topoisom_1_prok"/>
    <property type="match status" value="1"/>
</dbReference>
<dbReference type="Gene3D" id="2.70.20.10">
    <property type="entry name" value="Topoisomerase I, domain 3"/>
    <property type="match status" value="1"/>
</dbReference>
<dbReference type="InterPro" id="IPR000380">
    <property type="entry name" value="Topo_IA"/>
</dbReference>
<evidence type="ECO:0000256" key="6">
    <source>
        <dbReference type="ARBA" id="ARBA00022842"/>
    </source>
</evidence>
<feature type="site" description="Interaction with DNA" evidence="10">
    <location>
        <position position="323"/>
    </location>
</feature>
<dbReference type="PRINTS" id="PR00417">
    <property type="entry name" value="PRTPISMRASEI"/>
</dbReference>
<feature type="site" description="Interaction with DNA" evidence="10">
    <location>
        <position position="33"/>
    </location>
</feature>
<feature type="site" description="Interaction with DNA" evidence="10">
    <location>
        <position position="518"/>
    </location>
</feature>
<dbReference type="GO" id="GO:0005694">
    <property type="term" value="C:chromosome"/>
    <property type="evidence" value="ECO:0007669"/>
    <property type="project" value="InterPro"/>
</dbReference>
<evidence type="ECO:0000256" key="11">
    <source>
        <dbReference type="SAM" id="MobiDB-lite"/>
    </source>
</evidence>
<dbReference type="Pfam" id="PF01131">
    <property type="entry name" value="Topoisom_bac"/>
    <property type="match status" value="1"/>
</dbReference>
<dbReference type="PROSITE" id="PS52039">
    <property type="entry name" value="TOPO_IA_2"/>
    <property type="match status" value="1"/>
</dbReference>
<dbReference type="PROSITE" id="PS50880">
    <property type="entry name" value="TOPRIM"/>
    <property type="match status" value="1"/>
</dbReference>
<keyword evidence="7 10" id="KW-0799">Topoisomerase</keyword>
<evidence type="ECO:0000256" key="7">
    <source>
        <dbReference type="ARBA" id="ARBA00023029"/>
    </source>
</evidence>
<feature type="site" description="Interaction with DNA" evidence="10">
    <location>
        <position position="147"/>
    </location>
</feature>
<dbReference type="Gene3D" id="3.30.65.10">
    <property type="entry name" value="Bacterial Topoisomerase I, domain 1"/>
    <property type="match status" value="4"/>
</dbReference>
<dbReference type="Pfam" id="PF01751">
    <property type="entry name" value="Toprim"/>
    <property type="match status" value="1"/>
</dbReference>
<keyword evidence="4" id="KW-0863">Zinc-finger</keyword>
<dbReference type="CDD" id="cd00186">
    <property type="entry name" value="TOP1Ac"/>
    <property type="match status" value="1"/>
</dbReference>
<protein>
    <recommendedName>
        <fullName evidence="10">DNA topoisomerase 1</fullName>
        <ecNumber evidence="10">5.6.2.1</ecNumber>
    </recommendedName>
    <alternativeName>
        <fullName evidence="10">DNA topoisomerase I</fullName>
    </alternativeName>
</protein>
<dbReference type="PANTHER" id="PTHR42785:SF1">
    <property type="entry name" value="DNA TOPOISOMERASE"/>
    <property type="match status" value="1"/>
</dbReference>
<feature type="active site" description="O-(5'-phospho-DNA)-tyrosine intermediate" evidence="10">
    <location>
        <position position="321"/>
    </location>
</feature>
<comment type="subunit">
    <text evidence="10">Monomer.</text>
</comment>
<dbReference type="InterPro" id="IPR034149">
    <property type="entry name" value="TOPRIM_TopoI"/>
</dbReference>
<keyword evidence="8 10" id="KW-0238">DNA-binding</keyword>
<accession>A0AAU7D995</accession>
<dbReference type="KEGG" id="epl:P4G45_04140"/>
<accession>A0AAU7D1Z2</accession>
<dbReference type="GO" id="GO:0003917">
    <property type="term" value="F:DNA topoisomerase type I (single strand cut, ATP-independent) activity"/>
    <property type="evidence" value="ECO:0007669"/>
    <property type="project" value="UniProtKB-UniRule"/>
</dbReference>
<feature type="domain" description="Topo IA-type catalytic" evidence="13">
    <location>
        <begin position="133"/>
        <end position="586"/>
    </location>
</feature>
<dbReference type="InterPro" id="IPR013498">
    <property type="entry name" value="Topo_IA_Znf"/>
</dbReference>
<dbReference type="InterPro" id="IPR005733">
    <property type="entry name" value="TopoI_bac-type"/>
</dbReference>
<dbReference type="EMBL" id="CP121195">
    <property type="protein sequence ID" value="XBH14348.1"/>
    <property type="molecule type" value="Genomic_DNA"/>
</dbReference>
<dbReference type="InterPro" id="IPR003602">
    <property type="entry name" value="Topo_IA_DNA-bd_dom"/>
</dbReference>
<comment type="similarity">
    <text evidence="2 10">Belongs to the type IA topoisomerase family.</text>
</comment>
<dbReference type="NCBIfam" id="TIGR01051">
    <property type="entry name" value="topA_bact"/>
    <property type="match status" value="1"/>
</dbReference>
<feature type="site" description="Interaction with DNA" evidence="10">
    <location>
        <position position="159"/>
    </location>
</feature>
<evidence type="ECO:0000256" key="9">
    <source>
        <dbReference type="ARBA" id="ARBA00023235"/>
    </source>
</evidence>
<evidence type="ECO:0000259" key="13">
    <source>
        <dbReference type="PROSITE" id="PS52039"/>
    </source>
</evidence>
<evidence type="ECO:0000256" key="1">
    <source>
        <dbReference type="ARBA" id="ARBA00000213"/>
    </source>
</evidence>
<name>A0AAU7D995_9BACT</name>
<feature type="domain" description="Toprim" evidence="12">
    <location>
        <begin position="3"/>
        <end position="117"/>
    </location>
</feature>
<dbReference type="EC" id="5.6.2.1" evidence="10"/>
<evidence type="ECO:0000256" key="10">
    <source>
        <dbReference type="HAMAP-Rule" id="MF_00952"/>
    </source>
</evidence>
<dbReference type="SMART" id="SM00437">
    <property type="entry name" value="TOP1Ac"/>
    <property type="match status" value="1"/>
</dbReference>
<dbReference type="Gene3D" id="3.40.50.140">
    <property type="match status" value="1"/>
</dbReference>
<dbReference type="GO" id="GO:0006265">
    <property type="term" value="P:DNA topological change"/>
    <property type="evidence" value="ECO:0007669"/>
    <property type="project" value="UniProtKB-UniRule"/>
</dbReference>
<dbReference type="SMART" id="SM00436">
    <property type="entry name" value="TOP1Bc"/>
    <property type="match status" value="1"/>
</dbReference>
<dbReference type="InterPro" id="IPR013824">
    <property type="entry name" value="Topo_IA_cen_sub1"/>
</dbReference>
<dbReference type="InterPro" id="IPR003601">
    <property type="entry name" value="Topo_IA_2"/>
</dbReference>
<keyword evidence="6" id="KW-0460">Magnesium</keyword>
<dbReference type="GO" id="GO:0003677">
    <property type="term" value="F:DNA binding"/>
    <property type="evidence" value="ECO:0007669"/>
    <property type="project" value="UniProtKB-KW"/>
</dbReference>
<dbReference type="GO" id="GO:0008270">
    <property type="term" value="F:zinc ion binding"/>
    <property type="evidence" value="ECO:0007669"/>
    <property type="project" value="UniProtKB-KW"/>
</dbReference>
<feature type="compositionally biased region" description="Basic and acidic residues" evidence="11">
    <location>
        <begin position="924"/>
        <end position="933"/>
    </location>
</feature>
<dbReference type="InterPro" id="IPR013497">
    <property type="entry name" value="Topo_IA_cen"/>
</dbReference>
<sequence length="939" mass="104863">MAKSLVIVESPAKAKTINKYLGSDYVVEASIGHIMDLPKNDIGVELKNRTFEPTLIVSPGKEKVVERLKKLAAKSDMVYLAPDPDREGEAIAAHLSMQLLPVMKDRTKIRRVTFNEITQKAVKAAFAHARDVDENLVDAQQTRRVLDRLVGYQVSPLLWDKVRRGLSAGRVQTVALRLIVERELEINNFEPVEYWTIHATLKPSPDGQEFIARFVGIDGVAARVANGTDETGKELFIASSLPTKQRIDDVVAQLEKASWSVRSVERKERKRNPTAPFTTSKLQQDASSRLGFNVRRTMGVAQRLYEGVEIGKEGTVGLITYMRTDSTRVSPDAIVEAREYVQKNLGAQYLPAKPNEYKSKKDAQDAHEAIRPTNVAFTPEAIRKNLSEEQYKLYKLIWQRFVASQMVPAVFDQTTVDIAAKADKTYDFRVSGSVMKFDGFLKVYEQVAEKKDEDEGLDTKLPALNDGQALTKQKVDSEQKFTEPPPRYNEASLVKVLEERGIGRPSTYASIINTIQDRDYVKKIGAKFVPTEIGTVVTGLLVKNFPYIFDTQYTATLEGELDAVEEGEERWTDLLTGFYDHFEKELKVASTQMEDVKRMEQATTEVCDKCDSPLILKWGKFGSFFSCSNFTKVKPMTVALGPWKKDAKAVTKKVMAAFEFPMIVKATTEDVIEYSKEVDDAKELAASINAAAEQGKKITVEPVSCDFTKENFAAKPDLSAPGADDVPEEEFCDNCGRVMVLRNGPWGPFMACPGYNEDPPCKTIRKLTQKVQQKPPVQLEEMCPKCGKPLLLRNGQYGEFISCSGYPKCKYIKQELLDVPCPKCGGDIAVRKTKRGDTFYGCVKYPKCDFASNLKLVNQACPKGDSPYLLEVANDKGTYLVCPNNREALPKRRKKKGAPEEESTTPECSYEKKIGGPAPTPVAEKPDPEKTRPVIESVA</sequence>
<keyword evidence="3" id="KW-0479">Metal-binding</keyword>
<evidence type="ECO:0000256" key="4">
    <source>
        <dbReference type="ARBA" id="ARBA00022771"/>
    </source>
</evidence>
<evidence type="ECO:0000256" key="5">
    <source>
        <dbReference type="ARBA" id="ARBA00022833"/>
    </source>
</evidence>
<evidence type="ECO:0000313" key="15">
    <source>
        <dbReference type="EMBL" id="XBH14348.1"/>
    </source>
</evidence>
<reference evidence="15" key="1">
    <citation type="submission" date="2023-03" db="EMBL/GenBank/DDBJ databases">
        <title>Edaphobacter sp.</title>
        <authorList>
            <person name="Huber K.J."/>
            <person name="Papendorf J."/>
            <person name="Pilke C."/>
            <person name="Bunk B."/>
            <person name="Sproeer C."/>
            <person name="Pester M."/>
        </authorList>
    </citation>
    <scope>NUCLEOTIDE SEQUENCE</scope>
    <source>
        <strain evidence="14">DSM 109919</strain>
        <strain evidence="15">DSM 109920</strain>
    </source>
</reference>
<dbReference type="PANTHER" id="PTHR42785">
    <property type="entry name" value="DNA TOPOISOMERASE, TYPE IA, CORE"/>
    <property type="match status" value="1"/>
</dbReference>
<dbReference type="Gene3D" id="1.10.290.10">
    <property type="entry name" value="Topoisomerase I, domain 4"/>
    <property type="match status" value="1"/>
</dbReference>
<dbReference type="Pfam" id="PF01396">
    <property type="entry name" value="Zn_ribbon_Top1"/>
    <property type="match status" value="4"/>
</dbReference>
<dbReference type="InterPro" id="IPR006171">
    <property type="entry name" value="TOPRIM_dom"/>
</dbReference>
<comment type="catalytic activity">
    <reaction evidence="1 10">
        <text>ATP-independent breakage of single-stranded DNA, followed by passage and rejoining.</text>
        <dbReference type="EC" id="5.6.2.1"/>
    </reaction>
</comment>
<feature type="site" description="Interaction with DNA" evidence="10">
    <location>
        <position position="152"/>
    </location>
</feature>
<dbReference type="InterPro" id="IPR023406">
    <property type="entry name" value="Topo_IA_AS"/>
</dbReference>
<evidence type="ECO:0000313" key="14">
    <source>
        <dbReference type="EMBL" id="XBH10921.1"/>
    </source>
</evidence>
<evidence type="ECO:0000256" key="8">
    <source>
        <dbReference type="ARBA" id="ARBA00023125"/>
    </source>
</evidence>